<evidence type="ECO:0000313" key="8">
    <source>
        <dbReference type="Proteomes" id="UP001166093"/>
    </source>
</evidence>
<protein>
    <submittedName>
        <fullName evidence="7">A3LT2 galactosyltransferase</fullName>
    </submittedName>
</protein>
<keyword evidence="4 7" id="KW-0328">Glycosyltransferase</keyword>
<dbReference type="Pfam" id="PF03414">
    <property type="entry name" value="Glyco_transf_6"/>
    <property type="match status" value="1"/>
</dbReference>
<evidence type="ECO:0000256" key="6">
    <source>
        <dbReference type="SAM" id="MobiDB-lite"/>
    </source>
</evidence>
<comment type="similarity">
    <text evidence="3">Belongs to the glycosyltransferase 6 family.</text>
</comment>
<reference evidence="7" key="1">
    <citation type="journal article" date="2021" name="Cell">
        <title>Tracing the genetic footprints of vertebrate landing in non-teleost ray-finned fishes.</title>
        <authorList>
            <person name="Bi X."/>
            <person name="Wang K."/>
            <person name="Yang L."/>
            <person name="Pan H."/>
            <person name="Jiang H."/>
            <person name="Wei Q."/>
            <person name="Fang M."/>
            <person name="Yu H."/>
            <person name="Zhu C."/>
            <person name="Cai Y."/>
            <person name="He Y."/>
            <person name="Gan X."/>
            <person name="Zeng H."/>
            <person name="Yu D."/>
            <person name="Zhu Y."/>
            <person name="Jiang H."/>
            <person name="Qiu Q."/>
            <person name="Yang H."/>
            <person name="Zhang Y.E."/>
            <person name="Wang W."/>
            <person name="Zhu M."/>
            <person name="He S."/>
            <person name="Zhang G."/>
        </authorList>
    </citation>
    <scope>NUCLEOTIDE SEQUENCE</scope>
    <source>
        <strain evidence="7">Pddl_001</strain>
    </source>
</reference>
<keyword evidence="5" id="KW-0808">Transferase</keyword>
<dbReference type="Proteomes" id="UP001166093">
    <property type="component" value="Unassembled WGS sequence"/>
</dbReference>
<name>A0ABS2XS19_POLSP</name>
<dbReference type="GO" id="GO:0016757">
    <property type="term" value="F:glycosyltransferase activity"/>
    <property type="evidence" value="ECO:0007669"/>
    <property type="project" value="UniProtKB-KW"/>
</dbReference>
<dbReference type="PANTHER" id="PTHR10462">
    <property type="entry name" value="GLYCOSYLTRANSFERASE-RELATED"/>
    <property type="match status" value="1"/>
</dbReference>
<organism evidence="7 8">
    <name type="scientific">Polyodon spathula</name>
    <name type="common">North American paddlefish</name>
    <name type="synonym">Squalus spathula</name>
    <dbReference type="NCBI Taxonomy" id="7913"/>
    <lineage>
        <taxon>Eukaryota</taxon>
        <taxon>Metazoa</taxon>
        <taxon>Chordata</taxon>
        <taxon>Craniata</taxon>
        <taxon>Vertebrata</taxon>
        <taxon>Euteleostomi</taxon>
        <taxon>Actinopterygii</taxon>
        <taxon>Chondrostei</taxon>
        <taxon>Acipenseriformes</taxon>
        <taxon>Polyodontidae</taxon>
        <taxon>Polyodon</taxon>
    </lineage>
</organism>
<dbReference type="InterPro" id="IPR005076">
    <property type="entry name" value="Glyco_trans_6"/>
</dbReference>
<feature type="region of interest" description="Disordered" evidence="6">
    <location>
        <begin position="1"/>
        <end position="28"/>
    </location>
</feature>
<dbReference type="InterPro" id="IPR029044">
    <property type="entry name" value="Nucleotide-diphossugar_trans"/>
</dbReference>
<evidence type="ECO:0000256" key="3">
    <source>
        <dbReference type="ARBA" id="ARBA00010413"/>
    </source>
</evidence>
<comment type="subcellular location">
    <subcellularLocation>
        <location evidence="2">Membrane</location>
        <topology evidence="2">Single-pass type II membrane protein</topology>
    </subcellularLocation>
</comment>
<feature type="non-terminal residue" evidence="7">
    <location>
        <position position="1"/>
    </location>
</feature>
<comment type="caution">
    <text evidence="7">The sequence shown here is derived from an EMBL/GenBank/DDBJ whole genome shotgun (WGS) entry which is preliminary data.</text>
</comment>
<feature type="non-terminal residue" evidence="7">
    <location>
        <position position="390"/>
    </location>
</feature>
<evidence type="ECO:0000256" key="1">
    <source>
        <dbReference type="ARBA" id="ARBA00001936"/>
    </source>
</evidence>
<accession>A0ABS2XS19</accession>
<gene>
    <name evidence="7" type="primary">A3galt2_0</name>
    <name evidence="7" type="ORF">GTO93_0011612</name>
</gene>
<evidence type="ECO:0000313" key="7">
    <source>
        <dbReference type="EMBL" id="MBN3277171.1"/>
    </source>
</evidence>
<proteinExistence type="inferred from homology"/>
<comment type="cofactor">
    <cofactor evidence="1">
        <name>Mn(2+)</name>
        <dbReference type="ChEBI" id="CHEBI:29035"/>
    </cofactor>
</comment>
<evidence type="ECO:0000256" key="4">
    <source>
        <dbReference type="ARBA" id="ARBA00022676"/>
    </source>
</evidence>
<keyword evidence="8" id="KW-1185">Reference proteome</keyword>
<dbReference type="Gene3D" id="3.90.550.10">
    <property type="entry name" value="Spore Coat Polysaccharide Biosynthesis Protein SpsA, Chain A"/>
    <property type="match status" value="1"/>
</dbReference>
<dbReference type="PANTHER" id="PTHR10462:SF33">
    <property type="entry name" value="ALPHA-1,3-GALACTOSYLTRANSFERASE 2"/>
    <property type="match status" value="1"/>
</dbReference>
<sequence length="390" mass="44562">MCKGTRESGCARHPVGVSSQTSPDDSRPCLNTGWFPGSESDLSTCSVQGSSDLSAGSVEDSCDLSAGSVEDSCDLSACSCGRQFDWYIEGLIPMEKCHLPPGSRLRPGNHVDNSLDLWSRTDVQTCTYWGAPVMWDGMFNPQHCDEVYRRQNITVALTVFAVGRYLDIYLEKFLSSAEQHFMVGQRVIYYVFTDDPDRVPQVRLSAGRSVTVIEVLRHSRWQDISMLRMKTIADNIDSLIRHQAQYVFCLDVDQEFVGRFGTEALGDLVALLHSYYYHRPKFFYTLDHNPKSAAYVKQGDMYYHAAVFGGTWQQVKTLTQNCYRAIMQDKNNQVEALWHDESHLNKYFWLHKPTKVLSPEYCWASAIGYRSDIHVVRLVWAEKQYSFVRQ</sequence>
<evidence type="ECO:0000256" key="2">
    <source>
        <dbReference type="ARBA" id="ARBA00004606"/>
    </source>
</evidence>
<dbReference type="EMBL" id="JAAWVQ010067381">
    <property type="protein sequence ID" value="MBN3277171.1"/>
    <property type="molecule type" value="Genomic_DNA"/>
</dbReference>
<evidence type="ECO:0000256" key="5">
    <source>
        <dbReference type="ARBA" id="ARBA00022679"/>
    </source>
</evidence>
<dbReference type="SUPFAM" id="SSF53448">
    <property type="entry name" value="Nucleotide-diphospho-sugar transferases"/>
    <property type="match status" value="1"/>
</dbReference>
<feature type="compositionally biased region" description="Basic and acidic residues" evidence="6">
    <location>
        <begin position="1"/>
        <end position="10"/>
    </location>
</feature>
<dbReference type="CDD" id="cd02515">
    <property type="entry name" value="Glyco_transf_6"/>
    <property type="match status" value="1"/>
</dbReference>